<dbReference type="InterPro" id="IPR039766">
    <property type="entry name" value="Vps53"/>
</dbReference>
<comment type="caution">
    <text evidence="11">The sequence shown here is derived from an EMBL/GenBank/DDBJ whole genome shotgun (WGS) entry which is preliminary data.</text>
</comment>
<dbReference type="Proteomes" id="UP000245609">
    <property type="component" value="Unassembled WGS sequence"/>
</dbReference>
<dbReference type="GO" id="GO:0005829">
    <property type="term" value="C:cytosol"/>
    <property type="evidence" value="ECO:0007669"/>
    <property type="project" value="GOC"/>
</dbReference>
<feature type="domain" description="Vps53 N-terminal" evidence="9">
    <location>
        <begin position="26"/>
        <end position="258"/>
    </location>
</feature>
<feature type="compositionally biased region" description="Polar residues" evidence="8">
    <location>
        <begin position="1"/>
        <end position="12"/>
    </location>
</feature>
<dbReference type="GO" id="GO:0000938">
    <property type="term" value="C:GARP complex"/>
    <property type="evidence" value="ECO:0007669"/>
    <property type="project" value="InterPro"/>
</dbReference>
<feature type="compositionally biased region" description="Polar residues" evidence="8">
    <location>
        <begin position="799"/>
        <end position="824"/>
    </location>
</feature>
<dbReference type="GO" id="GO:0042147">
    <property type="term" value="P:retrograde transport, endosome to Golgi"/>
    <property type="evidence" value="ECO:0007669"/>
    <property type="project" value="InterPro"/>
</dbReference>
<evidence type="ECO:0000256" key="5">
    <source>
        <dbReference type="ARBA" id="ARBA00023034"/>
    </source>
</evidence>
<keyword evidence="4" id="KW-0967">Endosome</keyword>
<evidence type="ECO:0000313" key="12">
    <source>
        <dbReference type="Proteomes" id="UP000245609"/>
    </source>
</evidence>
<protein>
    <submittedName>
        <fullName evidence="11">Uncharacterized protein</fullName>
    </submittedName>
</protein>
<dbReference type="PANTHER" id="PTHR12820:SF0">
    <property type="entry name" value="VACUOLAR PROTEIN SORTING-ASSOCIATED PROTEIN 53 HOMOLOG"/>
    <property type="match status" value="1"/>
</dbReference>
<dbReference type="PANTHER" id="PTHR12820">
    <property type="entry name" value="VACUOLAR SORTING PROTEIN 53"/>
    <property type="match status" value="1"/>
</dbReference>
<dbReference type="GO" id="GO:0010008">
    <property type="term" value="C:endosome membrane"/>
    <property type="evidence" value="ECO:0007669"/>
    <property type="project" value="UniProtKB-SubCell"/>
</dbReference>
<evidence type="ECO:0000256" key="1">
    <source>
        <dbReference type="ARBA" id="ARBA00004150"/>
    </source>
</evidence>
<evidence type="ECO:0000256" key="4">
    <source>
        <dbReference type="ARBA" id="ARBA00022753"/>
    </source>
</evidence>
<name>A0A2T9ZHX0_9FUNG</name>
<dbReference type="EMBL" id="MBFS01000153">
    <property type="protein sequence ID" value="PVV04168.1"/>
    <property type="molecule type" value="Genomic_DNA"/>
</dbReference>
<evidence type="ECO:0000259" key="9">
    <source>
        <dbReference type="Pfam" id="PF04100"/>
    </source>
</evidence>
<evidence type="ECO:0000256" key="8">
    <source>
        <dbReference type="SAM" id="MobiDB-lite"/>
    </source>
</evidence>
<feature type="region of interest" description="Disordered" evidence="8">
    <location>
        <begin position="1"/>
        <end position="24"/>
    </location>
</feature>
<dbReference type="AlphaFoldDB" id="A0A2T9ZHX0"/>
<evidence type="ECO:0000256" key="7">
    <source>
        <dbReference type="SAM" id="Coils"/>
    </source>
</evidence>
<organism evidence="11 12">
    <name type="scientific">Smittium megazygosporum</name>
    <dbReference type="NCBI Taxonomy" id="133381"/>
    <lineage>
        <taxon>Eukaryota</taxon>
        <taxon>Fungi</taxon>
        <taxon>Fungi incertae sedis</taxon>
        <taxon>Zoopagomycota</taxon>
        <taxon>Kickxellomycotina</taxon>
        <taxon>Harpellomycetes</taxon>
        <taxon>Harpellales</taxon>
        <taxon>Legeriomycetaceae</taxon>
        <taxon>Smittium</taxon>
    </lineage>
</organism>
<accession>A0A2T9ZHX0</accession>
<keyword evidence="12" id="KW-1185">Reference proteome</keyword>
<keyword evidence="7" id="KW-0175">Coiled coil</keyword>
<keyword evidence="5" id="KW-0333">Golgi apparatus</keyword>
<feature type="coiled-coil region" evidence="7">
    <location>
        <begin position="43"/>
        <end position="70"/>
    </location>
</feature>
<feature type="region of interest" description="Disordered" evidence="8">
    <location>
        <begin position="794"/>
        <end position="824"/>
    </location>
</feature>
<evidence type="ECO:0000259" key="10">
    <source>
        <dbReference type="Pfam" id="PF16854"/>
    </source>
</evidence>
<evidence type="ECO:0000256" key="2">
    <source>
        <dbReference type="ARBA" id="ARBA00004481"/>
    </source>
</evidence>
<dbReference type="Pfam" id="PF16854">
    <property type="entry name" value="VPS53_C"/>
    <property type="match status" value="1"/>
</dbReference>
<comment type="similarity">
    <text evidence="3">Belongs to the VPS53 family.</text>
</comment>
<gene>
    <name evidence="11" type="ORF">BB560_001338</name>
</gene>
<dbReference type="OrthoDB" id="10261632at2759"/>
<keyword evidence="6" id="KW-0472">Membrane</keyword>
<dbReference type="InterPro" id="IPR031745">
    <property type="entry name" value="Vps53_C"/>
</dbReference>
<reference evidence="11 12" key="1">
    <citation type="journal article" date="2018" name="MBio">
        <title>Comparative Genomics Reveals the Core Gene Toolbox for the Fungus-Insect Symbiosis.</title>
        <authorList>
            <person name="Wang Y."/>
            <person name="Stata M."/>
            <person name="Wang W."/>
            <person name="Stajich J.E."/>
            <person name="White M.M."/>
            <person name="Moncalvo J.M."/>
        </authorList>
    </citation>
    <scope>NUCLEOTIDE SEQUENCE [LARGE SCALE GENOMIC DNA]</scope>
    <source>
        <strain evidence="11 12">SC-DP-2</strain>
    </source>
</reference>
<sequence>MEYQNNRLSNVSHIREPSSDPFSSEEFDVGQYLDNYFPKEPTIETASILSQNLKQKIDDVETEISALLIDKNDSNQKALKDLEITKYNIKLLYDRISSIKSKSAEAEEAVREITKDIKSLDHAKKNLTMTITFFRRLQMLSRGIKQIQILLPEKRFQECAGLFQASIELMNNFNDYLRIKNISILNNDLQKLIADGKCAAMAELEKGINVHGVVVANSSQLAEICLFGDALMIKDEILGYYIKSQLKGYKDIFQLNDDEHEKIFPKSWRADFHLSHEFCKLTREMIYEQLKNTENIDIDIMVSALTSTVAFEIQLDKKYNADSDEATEFNSNNDKQDIFSNLFEKSISGVFGPHMFQYITHQDTVYSDLIKSYRSIDADVLFIDEKNAIALSSSTDLLYLYREDLRKCAQFSTNTLLYDLFKVFDDKLQLYADFVLNYNITRYLTSSSPGLEKIKIITLLTNTTNYVIASVAQLESKMIEKIDTEFKEKISFEKSHLTLLDTANNSIGALVKASIELCDSGFSDLLKTKWVNRQGVVDQSEYIYLISSGLEESVIQIRSYIKNTSYIRLFCDRLSIDFLDKYLNSIFLLKEIDEIGAEQLLLDFQTIKATVYKLPIMSKVIADSETKEVYSANALKMYKENVNNKTRVIESTLKTLLAPTDLPEKFVLQFISLFKEPSIALLEKILELKGIKSSDKKRKFISLYCDSVDATKDPSFKEEYGQMIRLLSFSPNTQNHTSNFSNISDKVNLANKDASATSVSQRESKAQPGLGLSLQENEIGTADSLRKNGSVFGLRISKDPSQNNSPSEIQTKYNYSSQNSPQVNKIRNEESFESSRNSVGDRISSFFSKGKDKSFGNTFLSSSGKDGLLDARFSNKVEMSPNETFNIGSVSSIDDTYKFPSHSPKMLSETLSVRSQPSPDSPIQRSQPGFNFNIKRLVDNIKPKKK</sequence>
<dbReference type="STRING" id="133381.A0A2T9ZHX0"/>
<evidence type="ECO:0000256" key="3">
    <source>
        <dbReference type="ARBA" id="ARBA00008628"/>
    </source>
</evidence>
<comment type="subcellular location">
    <subcellularLocation>
        <location evidence="2">Endosome membrane</location>
        <topology evidence="2">Peripheral membrane protein</topology>
    </subcellularLocation>
    <subcellularLocation>
        <location evidence="1">Golgi apparatus</location>
        <location evidence="1">trans-Golgi network membrane</location>
        <topology evidence="1">Peripheral membrane protein</topology>
    </subcellularLocation>
</comment>
<dbReference type="InterPro" id="IPR038260">
    <property type="entry name" value="Vps53_C_sf"/>
</dbReference>
<dbReference type="Gene3D" id="1.10.357.110">
    <property type="entry name" value="Vacuolar protein sorting-associated protein 53, C-terminus"/>
    <property type="match status" value="1"/>
</dbReference>
<evidence type="ECO:0000256" key="6">
    <source>
        <dbReference type="ARBA" id="ARBA00023136"/>
    </source>
</evidence>
<feature type="domain" description="Vps53 C-terminal" evidence="10">
    <location>
        <begin position="598"/>
        <end position="691"/>
    </location>
</feature>
<dbReference type="Pfam" id="PF04100">
    <property type="entry name" value="Vps53_N"/>
    <property type="match status" value="1"/>
</dbReference>
<proteinExistence type="inferred from homology"/>
<evidence type="ECO:0000313" key="11">
    <source>
        <dbReference type="EMBL" id="PVV04168.1"/>
    </source>
</evidence>
<dbReference type="InterPro" id="IPR007234">
    <property type="entry name" value="Vps53_N"/>
</dbReference>